<keyword evidence="4" id="KW-0539">Nucleus</keyword>
<dbReference type="InterPro" id="IPR004198">
    <property type="entry name" value="Znf_C5HC2"/>
</dbReference>
<dbReference type="GO" id="GO:0005634">
    <property type="term" value="C:nucleus"/>
    <property type="evidence" value="ECO:0007669"/>
    <property type="project" value="UniProtKB-SubCell"/>
</dbReference>
<name>A0A6A3D5U8_HIBSY</name>
<dbReference type="GO" id="GO:0008168">
    <property type="term" value="F:methyltransferase activity"/>
    <property type="evidence" value="ECO:0007669"/>
    <property type="project" value="UniProtKB-KW"/>
</dbReference>
<protein>
    <submittedName>
        <fullName evidence="7">Lysine-specific demethylase JMJ14</fullName>
    </submittedName>
</protein>
<comment type="subcellular location">
    <subcellularLocation>
        <location evidence="1">Nucleus</location>
    </subcellularLocation>
</comment>
<dbReference type="Pfam" id="PF05965">
    <property type="entry name" value="FYRC"/>
    <property type="match status" value="1"/>
</dbReference>
<proteinExistence type="predicted"/>
<feature type="region of interest" description="Disordered" evidence="5">
    <location>
        <begin position="481"/>
        <end position="509"/>
    </location>
</feature>
<sequence>MHCGAPKVWYGVPGKDAPKLEETMKKHLPDLLHKLVTQLSPAILKSEGVPVYRYVQNAGEFVLTFPRAYHAGFNYGFNCAEAVNVAPIDWLPHGQIAIELYHEQGRKTSISHDRMFLGAAREAVKAHWELSLLKKYTSDNLSWKGLCGKGGVLANTLRKRVEMERMSRECLCSSSQAVKMESSFDAASERECSICFFDLHLSSTGCRCSPDRYACLRHAKQFCSCAKGAEIFLFRYDVNELNILVEAVEGKLSAVYRWARLDLGLALSSYVTKDNIGGRLSHTQGVPKEVTNPSVISSKELPGEEMSKNKPSILSQTSAQMLLLPRNKLSDAALPSEDPNSKLKKGEYVLSSSSLSMPGGQTAMASRVKKPSAPRDNNNILISYESENPVSKRPNEDSVTEHLETSLRLAPSGEKASTYNYKNEAILTTPLTDAVVNQKDANSPDVQKTSSSSHYSHMKDEQAENSITSVGSNHQNIFCRSESATPDSGKGVQDSCNTIEKDDDKNKPSIVEGNLQRLLPLVSENVDKDKHEKQKGPLIAKVVRRINCNVELLEFGTVLSGKLWCNSQAIFPKGLKSRVRYISVLDPTNMAYYVSEILDAERDEPLFMVSVEHYPGEVFVHVSAARCWEMAIEAMDQNRVCTEYWDSRSYGCKCSFCNILTSLVMRAM</sequence>
<dbReference type="SUPFAM" id="SSF51197">
    <property type="entry name" value="Clavaminate synthase-like"/>
    <property type="match status" value="1"/>
</dbReference>
<dbReference type="InterPro" id="IPR003347">
    <property type="entry name" value="JmjC_dom"/>
</dbReference>
<evidence type="ECO:0000256" key="1">
    <source>
        <dbReference type="ARBA" id="ARBA00004123"/>
    </source>
</evidence>
<keyword evidence="3" id="KW-0408">Iron</keyword>
<evidence type="ECO:0000256" key="5">
    <source>
        <dbReference type="SAM" id="MobiDB-lite"/>
    </source>
</evidence>
<organism evidence="7 8">
    <name type="scientific">Hibiscus syriacus</name>
    <name type="common">Rose of Sharon</name>
    <dbReference type="NCBI Taxonomy" id="106335"/>
    <lineage>
        <taxon>Eukaryota</taxon>
        <taxon>Viridiplantae</taxon>
        <taxon>Streptophyta</taxon>
        <taxon>Embryophyta</taxon>
        <taxon>Tracheophyta</taxon>
        <taxon>Spermatophyta</taxon>
        <taxon>Magnoliopsida</taxon>
        <taxon>eudicotyledons</taxon>
        <taxon>Gunneridae</taxon>
        <taxon>Pentapetalae</taxon>
        <taxon>rosids</taxon>
        <taxon>malvids</taxon>
        <taxon>Malvales</taxon>
        <taxon>Malvaceae</taxon>
        <taxon>Malvoideae</taxon>
        <taxon>Hibiscus</taxon>
    </lineage>
</organism>
<feature type="domain" description="JmjC" evidence="6">
    <location>
        <begin position="1"/>
        <end position="102"/>
    </location>
</feature>
<feature type="compositionally biased region" description="Polar residues" evidence="5">
    <location>
        <begin position="440"/>
        <end position="455"/>
    </location>
</feature>
<accession>A0A6A3D5U8</accession>
<gene>
    <name evidence="7" type="ORF">F3Y22_tig00000738pilonHSYRG00159</name>
</gene>
<evidence type="ECO:0000256" key="2">
    <source>
        <dbReference type="ARBA" id="ARBA00023002"/>
    </source>
</evidence>
<feature type="compositionally biased region" description="Polar residues" evidence="5">
    <location>
        <begin position="375"/>
        <end position="389"/>
    </location>
</feature>
<dbReference type="PROSITE" id="PS51542">
    <property type="entry name" value="FYRN"/>
    <property type="match status" value="1"/>
</dbReference>
<dbReference type="InterPro" id="IPR003888">
    <property type="entry name" value="FYrich_N"/>
</dbReference>
<dbReference type="PANTHER" id="PTHR10694">
    <property type="entry name" value="LYSINE-SPECIFIC DEMETHYLASE"/>
    <property type="match status" value="1"/>
</dbReference>
<dbReference type="PROSITE" id="PS51184">
    <property type="entry name" value="JMJC"/>
    <property type="match status" value="1"/>
</dbReference>
<dbReference type="Pfam" id="PF05964">
    <property type="entry name" value="FYRN"/>
    <property type="match status" value="1"/>
</dbReference>
<comment type="caution">
    <text evidence="7">The sequence shown here is derived from an EMBL/GenBank/DDBJ whole genome shotgun (WGS) entry which is preliminary data.</text>
</comment>
<dbReference type="GO" id="GO:0034647">
    <property type="term" value="F:histone H3K4me/H3K4me2/H3K4me3 demethylase activity"/>
    <property type="evidence" value="ECO:0007669"/>
    <property type="project" value="TreeGrafter"/>
</dbReference>
<dbReference type="AlphaFoldDB" id="A0A6A3D5U8"/>
<evidence type="ECO:0000256" key="4">
    <source>
        <dbReference type="ARBA" id="ARBA00023242"/>
    </source>
</evidence>
<feature type="compositionally biased region" description="Basic and acidic residues" evidence="5">
    <location>
        <begin position="393"/>
        <end position="405"/>
    </location>
</feature>
<dbReference type="Proteomes" id="UP000436088">
    <property type="component" value="Unassembled WGS sequence"/>
</dbReference>
<dbReference type="Pfam" id="PF02928">
    <property type="entry name" value="zf-C5HC2"/>
    <property type="match status" value="1"/>
</dbReference>
<keyword evidence="2" id="KW-0560">Oxidoreductase</keyword>
<dbReference type="GO" id="GO:0010468">
    <property type="term" value="P:regulation of gene expression"/>
    <property type="evidence" value="ECO:0007669"/>
    <property type="project" value="TreeGrafter"/>
</dbReference>
<evidence type="ECO:0000259" key="6">
    <source>
        <dbReference type="PROSITE" id="PS51184"/>
    </source>
</evidence>
<feature type="region of interest" description="Disordered" evidence="5">
    <location>
        <begin position="367"/>
        <end position="405"/>
    </location>
</feature>
<dbReference type="SMART" id="SM00541">
    <property type="entry name" value="FYRN"/>
    <property type="match status" value="1"/>
</dbReference>
<dbReference type="InterPro" id="IPR003889">
    <property type="entry name" value="FYrich_C"/>
</dbReference>
<dbReference type="SMART" id="SM00558">
    <property type="entry name" value="JmjC"/>
    <property type="match status" value="1"/>
</dbReference>
<evidence type="ECO:0000256" key="3">
    <source>
        <dbReference type="ARBA" id="ARBA00023004"/>
    </source>
</evidence>
<dbReference type="EMBL" id="VEPZ02000065">
    <property type="protein sequence ID" value="KAE8734652.1"/>
    <property type="molecule type" value="Genomic_DNA"/>
</dbReference>
<feature type="region of interest" description="Disordered" evidence="5">
    <location>
        <begin position="440"/>
        <end position="462"/>
    </location>
</feature>
<dbReference type="GO" id="GO:0048731">
    <property type="term" value="P:system development"/>
    <property type="evidence" value="ECO:0007669"/>
    <property type="project" value="UniProtKB-ARBA"/>
</dbReference>
<dbReference type="Gene3D" id="2.60.120.650">
    <property type="entry name" value="Cupin"/>
    <property type="match status" value="1"/>
</dbReference>
<dbReference type="Pfam" id="PF02373">
    <property type="entry name" value="JmjC"/>
    <property type="match status" value="1"/>
</dbReference>
<dbReference type="PANTHER" id="PTHR10694:SF113">
    <property type="entry name" value="PROTEIN JUMONJI"/>
    <property type="match status" value="1"/>
</dbReference>
<keyword evidence="8" id="KW-1185">Reference proteome</keyword>
<dbReference type="GO" id="GO:0032259">
    <property type="term" value="P:methylation"/>
    <property type="evidence" value="ECO:0007669"/>
    <property type="project" value="UniProtKB-KW"/>
</dbReference>
<reference evidence="7" key="1">
    <citation type="submission" date="2019-09" db="EMBL/GenBank/DDBJ databases">
        <title>Draft genome information of white flower Hibiscus syriacus.</title>
        <authorList>
            <person name="Kim Y.-M."/>
        </authorList>
    </citation>
    <scope>NUCLEOTIDE SEQUENCE [LARGE SCALE GENOMIC DNA]</scope>
    <source>
        <strain evidence="7">YM2019G1</strain>
    </source>
</reference>
<dbReference type="Gene3D" id="3.30.160.360">
    <property type="match status" value="1"/>
</dbReference>
<evidence type="ECO:0000313" key="8">
    <source>
        <dbReference type="Proteomes" id="UP000436088"/>
    </source>
</evidence>
<evidence type="ECO:0000313" key="7">
    <source>
        <dbReference type="EMBL" id="KAE8734652.1"/>
    </source>
</evidence>
<dbReference type="GO" id="GO:0000785">
    <property type="term" value="C:chromatin"/>
    <property type="evidence" value="ECO:0007669"/>
    <property type="project" value="TreeGrafter"/>
</dbReference>